<dbReference type="GeneID" id="28992058"/>
<dbReference type="EMBL" id="KV440978">
    <property type="protein sequence ID" value="OAD74806.1"/>
    <property type="molecule type" value="Genomic_DNA"/>
</dbReference>
<dbReference type="STRING" id="763407.A0A162PWI7"/>
<gene>
    <name evidence="1" type="ORF">PHYBLDRAFT_144165</name>
</gene>
<keyword evidence="2" id="KW-1185">Reference proteome</keyword>
<dbReference type="AlphaFoldDB" id="A0A162PWI7"/>
<reference evidence="2" key="1">
    <citation type="submission" date="2015-06" db="EMBL/GenBank/DDBJ databases">
        <title>Expansion of signal transduction pathways in fungi by whole-genome duplication.</title>
        <authorList>
            <consortium name="DOE Joint Genome Institute"/>
            <person name="Corrochano L.M."/>
            <person name="Kuo A."/>
            <person name="Marcet-Houben M."/>
            <person name="Polaino S."/>
            <person name="Salamov A."/>
            <person name="Villalobos J.M."/>
            <person name="Alvarez M.I."/>
            <person name="Avalos J."/>
            <person name="Benito E.P."/>
            <person name="Benoit I."/>
            <person name="Burger G."/>
            <person name="Camino L.P."/>
            <person name="Canovas D."/>
            <person name="Cerda-Olmedo E."/>
            <person name="Cheng J.-F."/>
            <person name="Dominguez A."/>
            <person name="Elias M."/>
            <person name="Eslava A.P."/>
            <person name="Glaser F."/>
            <person name="Grimwood J."/>
            <person name="Gutierrez G."/>
            <person name="Heitman J."/>
            <person name="Henrissat B."/>
            <person name="Iturriaga E.A."/>
            <person name="Lang B.F."/>
            <person name="Lavin J.L."/>
            <person name="Lee S."/>
            <person name="Li W."/>
            <person name="Lindquist E."/>
            <person name="Lopez-Garcia S."/>
            <person name="Luque E.M."/>
            <person name="Marcos A.T."/>
            <person name="Martin J."/>
            <person name="McCluskey K."/>
            <person name="Medina H.R."/>
            <person name="Miralles-Duran A."/>
            <person name="Miyazaki A."/>
            <person name="Munoz-Torres E."/>
            <person name="Oguiza J.A."/>
            <person name="Ohm R."/>
            <person name="Olmedo M."/>
            <person name="Orejas M."/>
            <person name="Ortiz-Castellanos L."/>
            <person name="Pisabarro A.G."/>
            <person name="Rodriguez-Romero J."/>
            <person name="Ruiz-Herrera J."/>
            <person name="Ruiz-Vazquez R."/>
            <person name="Sanz C."/>
            <person name="Schackwitz W."/>
            <person name="Schmutz J."/>
            <person name="Shahriari M."/>
            <person name="Shelest E."/>
            <person name="Silva-Franco F."/>
            <person name="Soanes D."/>
            <person name="Syed K."/>
            <person name="Tagua V.G."/>
            <person name="Talbot N.J."/>
            <person name="Thon M."/>
            <person name="De vries R.P."/>
            <person name="Wiebenga A."/>
            <person name="Yadav J.S."/>
            <person name="Braun E.L."/>
            <person name="Baker S."/>
            <person name="Garre V."/>
            <person name="Horwitz B."/>
            <person name="Torres-Martinez S."/>
            <person name="Idnurm A."/>
            <person name="Herrera-Estrella A."/>
            <person name="Gabaldon T."/>
            <person name="Grigoriev I.V."/>
        </authorList>
    </citation>
    <scope>NUCLEOTIDE SEQUENCE [LARGE SCALE GENOMIC DNA]</scope>
    <source>
        <strain evidence="2">NRRL 1555(-)</strain>
    </source>
</reference>
<dbReference type="InParanoid" id="A0A162PWI7"/>
<name>A0A162PWI7_PHYB8</name>
<organism evidence="1 2">
    <name type="scientific">Phycomyces blakesleeanus (strain ATCC 8743b / DSM 1359 / FGSC 10004 / NBRC 33097 / NRRL 1555)</name>
    <dbReference type="NCBI Taxonomy" id="763407"/>
    <lineage>
        <taxon>Eukaryota</taxon>
        <taxon>Fungi</taxon>
        <taxon>Fungi incertae sedis</taxon>
        <taxon>Mucoromycota</taxon>
        <taxon>Mucoromycotina</taxon>
        <taxon>Mucoromycetes</taxon>
        <taxon>Mucorales</taxon>
        <taxon>Phycomycetaceae</taxon>
        <taxon>Phycomyces</taxon>
    </lineage>
</organism>
<sequence length="816" mass="93020">MTEIGQSILDDIDMYHDKNDTSNEDESVSNSEYTMESMELDNTISYKCACNFKDSEGEAHIYDSSRISTNTFTKAELMSIHLSQLMLQHRIARAAYRDLVQFINTVIRDHDDIMIEPGAKISHGKTVDALLKSKSSVNGHEYDVCSSGCRLYGINDDLESCVDCSKPRYKTDPDQSQTPAASMKLMSVGDMLSQMLADPATRELLCYRANRESVAGQLTNILDGDNYKQLVQQGLFSNPNDIAIGLYTDRLIHQPTHLDSFLIFIINELRDLEAHGLVVKHNGVELCRSKVYLMLASGNIPAVADMVHIGSHTSLFGCRFCETKGKCPTNRRHGMYFDDISTQLRPLEDFKVGNLSKNIYQPSIYTQLSTFSGSSFFALDELHLIARGIGKLVYDLITVTLTKETKFYYTHSDNILNTTKYPFHIPRADLVTIGNCITSSQKYIPISFQGSFDNVFAKIDGTCAVDWLHFLLYLVPTFVVSYLPNRAVKTVLLSLVKGCALALRWTLTSELLDEMELYFKHWHSFLYQKVQNNTLSRSVFQPVQHYLVHIPYIIKQQGPLQCYSTRSMERQFAIHNYTSMAISICDEINLIRPKLYGRESYMDLPNDPCGAQLWEQFHQFVNLNDDSVEGVGDPSVKEALLKYYWRTTGLTDHKFGDSVVVVAARLWMDSTVHFSCMYQRKKNETSRGNHYVIFTCPYRNNRNVIVYSWLVSTVQFYFQHIDFHSFPHFLAFVEVIKEHDAAGHDSSVLIIKQQSQSTCTLGHQMQSTYAVISVNDICHQVGLVQYPLNGNQFYVIVPYYIFNNNMHITKGKLSIL</sequence>
<dbReference type="VEuPathDB" id="FungiDB:PHYBLDRAFT_144165"/>
<dbReference type="Proteomes" id="UP000077315">
    <property type="component" value="Unassembled WGS sequence"/>
</dbReference>
<dbReference type="RefSeq" id="XP_018292846.1">
    <property type="nucleotide sequence ID" value="XM_018431152.1"/>
</dbReference>
<evidence type="ECO:0008006" key="3">
    <source>
        <dbReference type="Google" id="ProtNLM"/>
    </source>
</evidence>
<dbReference type="OrthoDB" id="2404451at2759"/>
<evidence type="ECO:0000313" key="1">
    <source>
        <dbReference type="EMBL" id="OAD74806.1"/>
    </source>
</evidence>
<proteinExistence type="predicted"/>
<evidence type="ECO:0000313" key="2">
    <source>
        <dbReference type="Proteomes" id="UP000077315"/>
    </source>
</evidence>
<protein>
    <recommendedName>
        <fullName evidence="3">Transposase domain-containing protein</fullName>
    </recommendedName>
</protein>
<accession>A0A162PWI7</accession>